<reference evidence="1 2" key="1">
    <citation type="submission" date="2019-01" db="EMBL/GenBank/DDBJ databases">
        <title>Sinorhodobacter populi sp. nov. isolated from the symptomatic bark tissue of Populus euramericana canker.</title>
        <authorList>
            <person name="Xu G."/>
        </authorList>
    </citation>
    <scope>NUCLEOTIDE SEQUENCE [LARGE SCALE GENOMIC DNA]</scope>
    <source>
        <strain evidence="1 2">07D10-4-3</strain>
    </source>
</reference>
<evidence type="ECO:0000313" key="2">
    <source>
        <dbReference type="Proteomes" id="UP000284451"/>
    </source>
</evidence>
<gene>
    <name evidence="1" type="ORF">D2T29_22375</name>
</gene>
<proteinExistence type="predicted"/>
<name>A0A443JX68_9RHOB</name>
<accession>A0A443JX68</accession>
<dbReference type="AlphaFoldDB" id="A0A443JX68"/>
<dbReference type="EMBL" id="SAUY01000084">
    <property type="protein sequence ID" value="RWR25108.1"/>
    <property type="molecule type" value="Genomic_DNA"/>
</dbReference>
<protein>
    <submittedName>
        <fullName evidence="1">Uncharacterized protein</fullName>
    </submittedName>
</protein>
<sequence length="147" mass="16641">MTHPNVFSGQSLGLQILCNPSPDRDWIDEQSRLVSMYQSWMFDLALSQKCTLYIDCPGRVPDDISVGLLSLYEKYFDLERGEYVFRIVATTSDGVKVEDSVLFDISDYQIEALRRISMFYAGGGGNFYGNEISPEPMGVVARRSTDR</sequence>
<dbReference type="Proteomes" id="UP000284451">
    <property type="component" value="Unassembled WGS sequence"/>
</dbReference>
<dbReference type="RefSeq" id="WP_128234220.1">
    <property type="nucleotide sequence ID" value="NZ_SAUY01000084.1"/>
</dbReference>
<evidence type="ECO:0000313" key="1">
    <source>
        <dbReference type="EMBL" id="RWR25108.1"/>
    </source>
</evidence>
<organism evidence="1 2">
    <name type="scientific">Paenirhodobacter populi</name>
    <dbReference type="NCBI Taxonomy" id="2306993"/>
    <lineage>
        <taxon>Bacteria</taxon>
        <taxon>Pseudomonadati</taxon>
        <taxon>Pseudomonadota</taxon>
        <taxon>Alphaproteobacteria</taxon>
        <taxon>Rhodobacterales</taxon>
        <taxon>Rhodobacter group</taxon>
        <taxon>Paenirhodobacter</taxon>
    </lineage>
</organism>
<reference evidence="1 2" key="2">
    <citation type="submission" date="2019-01" db="EMBL/GenBank/DDBJ databases">
        <authorList>
            <person name="Li Y."/>
        </authorList>
    </citation>
    <scope>NUCLEOTIDE SEQUENCE [LARGE SCALE GENOMIC DNA]</scope>
    <source>
        <strain evidence="1 2">07D10-4-3</strain>
    </source>
</reference>
<comment type="caution">
    <text evidence="1">The sequence shown here is derived from an EMBL/GenBank/DDBJ whole genome shotgun (WGS) entry which is preliminary data.</text>
</comment>